<dbReference type="AlphaFoldDB" id="A0A1H3MWM9"/>
<sequence>MAEILLGVVGLLTLVGGVLGVMAIVEMVRSPYKS</sequence>
<protein>
    <submittedName>
        <fullName evidence="1">Uncharacterized protein</fullName>
    </submittedName>
</protein>
<dbReference type="Proteomes" id="UP000198891">
    <property type="component" value="Unassembled WGS sequence"/>
</dbReference>
<proteinExistence type="predicted"/>
<accession>A0A1H3MWM9</accession>
<name>A0A1H3MWM9_9MICO</name>
<dbReference type="STRING" id="381665.SAMN05216554_1591"/>
<reference evidence="1 2" key="1">
    <citation type="submission" date="2016-10" db="EMBL/GenBank/DDBJ databases">
        <authorList>
            <person name="de Groot N.N."/>
        </authorList>
    </citation>
    <scope>NUCLEOTIDE SEQUENCE [LARGE SCALE GENOMIC DNA]</scope>
    <source>
        <strain evidence="1 2">CGMCC 4.3491</strain>
    </source>
</reference>
<dbReference type="EMBL" id="FNPZ01000001">
    <property type="protein sequence ID" value="SDY80903.1"/>
    <property type="molecule type" value="Genomic_DNA"/>
</dbReference>
<evidence type="ECO:0000313" key="2">
    <source>
        <dbReference type="Proteomes" id="UP000198891"/>
    </source>
</evidence>
<gene>
    <name evidence="1" type="ORF">SAMN05216554_1591</name>
</gene>
<keyword evidence="2" id="KW-1185">Reference proteome</keyword>
<organism evidence="1 2">
    <name type="scientific">Herbiconiux ginsengi</name>
    <dbReference type="NCBI Taxonomy" id="381665"/>
    <lineage>
        <taxon>Bacteria</taxon>
        <taxon>Bacillati</taxon>
        <taxon>Actinomycetota</taxon>
        <taxon>Actinomycetes</taxon>
        <taxon>Micrococcales</taxon>
        <taxon>Microbacteriaceae</taxon>
        <taxon>Herbiconiux</taxon>
    </lineage>
</organism>
<evidence type="ECO:0000313" key="1">
    <source>
        <dbReference type="EMBL" id="SDY80903.1"/>
    </source>
</evidence>